<reference evidence="2" key="1">
    <citation type="submission" date="2016-01" db="EMBL/GenBank/DDBJ databases">
        <title>Genome sequencing of Roseivirga ehrenbergii KMM 6017.</title>
        <authorList>
            <person name="Selvaratnam C."/>
            <person name="Thevarajoo S."/>
            <person name="Goh K.M."/>
            <person name="Ee R."/>
            <person name="Chan K.-G."/>
            <person name="Chong C.S."/>
        </authorList>
    </citation>
    <scope>NUCLEOTIDE SEQUENCE [LARGE SCALE GENOMIC DNA]</scope>
    <source>
        <strain evidence="2">KMM 6017</strain>
    </source>
</reference>
<evidence type="ECO:0000256" key="1">
    <source>
        <dbReference type="SAM" id="Phobius"/>
    </source>
</evidence>
<evidence type="ECO:0000313" key="2">
    <source>
        <dbReference type="EMBL" id="KYG81886.1"/>
    </source>
</evidence>
<feature type="transmembrane region" description="Helical" evidence="1">
    <location>
        <begin position="6"/>
        <end position="25"/>
    </location>
</feature>
<keyword evidence="1" id="KW-0812">Transmembrane</keyword>
<comment type="caution">
    <text evidence="2">The sequence shown here is derived from an EMBL/GenBank/DDBJ whole genome shotgun (WGS) entry which is preliminary data.</text>
</comment>
<name>A0A150XT70_ROSEK</name>
<protein>
    <submittedName>
        <fullName evidence="2">Uncharacterized protein</fullName>
    </submittedName>
</protein>
<keyword evidence="1" id="KW-1133">Transmembrane helix</keyword>
<evidence type="ECO:0000313" key="3">
    <source>
        <dbReference type="Proteomes" id="UP000075583"/>
    </source>
</evidence>
<keyword evidence="3" id="KW-1185">Reference proteome</keyword>
<keyword evidence="1" id="KW-0472">Membrane</keyword>
<dbReference type="EMBL" id="LQZQ01000001">
    <property type="protein sequence ID" value="KYG81886.1"/>
    <property type="molecule type" value="Genomic_DNA"/>
</dbReference>
<accession>A0A150XT70</accession>
<gene>
    <name evidence="2" type="ORF">MB14_00390</name>
</gene>
<sequence>METFLNVALICLLVIGIVVFLKSPLEIIRNFFKALVRFLDPLDIFTERLFKSKDEAPKSKHFKKIIKGNNSQNKLKIDSSELSNFIIIKGDFAHSVIKTDLEEALLHLENGASIEFAIHNKGKTIIAHLTQVDSIADLMFIVQFMANSYGADNTFGFQRSQNLSLFFMSYTEQDLVNIIGGMTSTNERFFFSFENSKMDMNTVYIDQSVDLPKSLNTDFFEHLTEDIETS</sequence>
<proteinExistence type="predicted"/>
<dbReference type="AlphaFoldDB" id="A0A150XT70"/>
<dbReference type="RefSeq" id="WP_062587535.1">
    <property type="nucleotide sequence ID" value="NZ_LQZQ01000001.1"/>
</dbReference>
<dbReference type="Proteomes" id="UP000075583">
    <property type="component" value="Unassembled WGS sequence"/>
</dbReference>
<organism evidence="2 3">
    <name type="scientific">Roseivirga ehrenbergii (strain DSM 102268 / JCM 13514 / KCTC 12282 / NCIMB 14502 / KMM 6017)</name>
    <dbReference type="NCBI Taxonomy" id="279360"/>
    <lineage>
        <taxon>Bacteria</taxon>
        <taxon>Pseudomonadati</taxon>
        <taxon>Bacteroidota</taxon>
        <taxon>Cytophagia</taxon>
        <taxon>Cytophagales</taxon>
        <taxon>Roseivirgaceae</taxon>
        <taxon>Roseivirga</taxon>
    </lineage>
</organism>